<dbReference type="EMBL" id="KL662141">
    <property type="protein sequence ID" value="KFM27032.1"/>
    <property type="molecule type" value="Genomic_DNA"/>
</dbReference>
<evidence type="ECO:0000256" key="5">
    <source>
        <dbReference type="ARBA" id="ARBA00023306"/>
    </source>
</evidence>
<proteinExistence type="inferred from homology"/>
<evidence type="ECO:0000313" key="8">
    <source>
        <dbReference type="EMBL" id="RMZ56380.1"/>
    </source>
</evidence>
<dbReference type="KEGG" id="apro:F751_5864"/>
<dbReference type="GO" id="GO:0006270">
    <property type="term" value="P:DNA replication initiation"/>
    <property type="evidence" value="ECO:0007669"/>
    <property type="project" value="InterPro"/>
</dbReference>
<gene>
    <name evidence="8" type="ORF">APUTEX25_004737</name>
    <name evidence="7" type="ORF">F751_5864</name>
</gene>
<dbReference type="EMBL" id="QOKY01000147">
    <property type="protein sequence ID" value="RMZ56380.1"/>
    <property type="molecule type" value="Genomic_DNA"/>
</dbReference>
<evidence type="ECO:0000313" key="9">
    <source>
        <dbReference type="Proteomes" id="UP000028924"/>
    </source>
</evidence>
<dbReference type="InterPro" id="IPR003874">
    <property type="entry name" value="CDC45"/>
</dbReference>
<name>A0A087SMS8_AUXPR</name>
<dbReference type="PANTHER" id="PTHR10507">
    <property type="entry name" value="CDC45-RELATED PROTEIN"/>
    <property type="match status" value="1"/>
</dbReference>
<feature type="region of interest" description="Disordered" evidence="6">
    <location>
        <begin position="146"/>
        <end position="205"/>
    </location>
</feature>
<dbReference type="RefSeq" id="XP_011399988.1">
    <property type="nucleotide sequence ID" value="XM_011401686.1"/>
</dbReference>
<reference evidence="8" key="3">
    <citation type="submission" date="2018-10" db="EMBL/GenBank/DDBJ databases">
        <authorList>
            <person name="Hovde B."/>
            <person name="Zhang X."/>
        </authorList>
    </citation>
    <scope>NUCLEOTIDE SEQUENCE [LARGE SCALE GENOMIC DNA]</scope>
    <source>
        <strain evidence="8">UTEX 25</strain>
    </source>
</reference>
<dbReference type="Proteomes" id="UP000279271">
    <property type="component" value="Unassembled WGS sequence"/>
</dbReference>
<keyword evidence="4" id="KW-0539">Nucleus</keyword>
<protein>
    <submittedName>
        <fullName evidence="7">Cell division control protein 45-like protein</fullName>
    </submittedName>
</protein>
<organism evidence="7 9">
    <name type="scientific">Auxenochlorella protothecoides</name>
    <name type="common">Green microalga</name>
    <name type="synonym">Chlorella protothecoides</name>
    <dbReference type="NCBI Taxonomy" id="3075"/>
    <lineage>
        <taxon>Eukaryota</taxon>
        <taxon>Viridiplantae</taxon>
        <taxon>Chlorophyta</taxon>
        <taxon>core chlorophytes</taxon>
        <taxon>Trebouxiophyceae</taxon>
        <taxon>Chlorellales</taxon>
        <taxon>Chlorellaceae</taxon>
        <taxon>Auxenochlorella</taxon>
    </lineage>
</organism>
<feature type="compositionally biased region" description="Basic and acidic residues" evidence="6">
    <location>
        <begin position="195"/>
        <end position="205"/>
    </location>
</feature>
<dbReference type="GO" id="GO:0003697">
    <property type="term" value="F:single-stranded DNA binding"/>
    <property type="evidence" value="ECO:0007669"/>
    <property type="project" value="TreeGrafter"/>
</dbReference>
<reference evidence="7 9" key="1">
    <citation type="journal article" date="2014" name="BMC Genomics">
        <title>Oil accumulation mechanisms of the oleaginous microalga Chlorella protothecoides revealed through its genome, transcriptomes, and proteomes.</title>
        <authorList>
            <person name="Gao C."/>
            <person name="Wang Y."/>
            <person name="Shen Y."/>
            <person name="Yan D."/>
            <person name="He X."/>
            <person name="Dai J."/>
            <person name="Wu Q."/>
        </authorList>
    </citation>
    <scope>NUCLEOTIDE SEQUENCE [LARGE SCALE GENOMIC DNA]</scope>
    <source>
        <strain evidence="7 9">0710</strain>
    </source>
</reference>
<comment type="subcellular location">
    <subcellularLocation>
        <location evidence="1">Nucleus</location>
    </subcellularLocation>
</comment>
<keyword evidence="9" id="KW-1185">Reference proteome</keyword>
<dbReference type="eggNOG" id="KOG2475">
    <property type="taxonomic scope" value="Eukaryota"/>
</dbReference>
<reference evidence="10" key="2">
    <citation type="journal article" date="2018" name="Algal Res.">
        <title>Characterization of plant carbon substrate utilization by Auxenochlorella protothecoides.</title>
        <authorList>
            <person name="Vogler B.W."/>
            <person name="Starkenburg S.R."/>
            <person name="Sudasinghe N."/>
            <person name="Schambach J.Y."/>
            <person name="Rollin J.A."/>
            <person name="Pattathil S."/>
            <person name="Barry A.N."/>
        </authorList>
    </citation>
    <scope>NUCLEOTIDE SEQUENCE [LARGE SCALE GENOMIC DNA]</scope>
    <source>
        <strain evidence="10">UTEX 25</strain>
    </source>
</reference>
<feature type="compositionally biased region" description="Acidic residues" evidence="6">
    <location>
        <begin position="156"/>
        <end position="178"/>
    </location>
</feature>
<keyword evidence="7" id="KW-0132">Cell division</keyword>
<evidence type="ECO:0000313" key="10">
    <source>
        <dbReference type="Proteomes" id="UP000279271"/>
    </source>
</evidence>
<dbReference type="PANTHER" id="PTHR10507:SF0">
    <property type="entry name" value="CELL DIVISION CONTROL PROTEIN 45 HOMOLOG"/>
    <property type="match status" value="1"/>
</dbReference>
<dbReference type="GO" id="GO:0051301">
    <property type="term" value="P:cell division"/>
    <property type="evidence" value="ECO:0007669"/>
    <property type="project" value="UniProtKB-KW"/>
</dbReference>
<dbReference type="GO" id="GO:0031261">
    <property type="term" value="C:DNA replication preinitiation complex"/>
    <property type="evidence" value="ECO:0007669"/>
    <property type="project" value="TreeGrafter"/>
</dbReference>
<dbReference type="GO" id="GO:0003682">
    <property type="term" value="F:chromatin binding"/>
    <property type="evidence" value="ECO:0007669"/>
    <property type="project" value="TreeGrafter"/>
</dbReference>
<dbReference type="Pfam" id="PF02724">
    <property type="entry name" value="CDC45"/>
    <property type="match status" value="1"/>
</dbReference>
<evidence type="ECO:0000256" key="1">
    <source>
        <dbReference type="ARBA" id="ARBA00004123"/>
    </source>
</evidence>
<dbReference type="OrthoDB" id="10258882at2759"/>
<evidence type="ECO:0000256" key="3">
    <source>
        <dbReference type="ARBA" id="ARBA00022705"/>
    </source>
</evidence>
<dbReference type="GO" id="GO:0003688">
    <property type="term" value="F:DNA replication origin binding"/>
    <property type="evidence" value="ECO:0007669"/>
    <property type="project" value="TreeGrafter"/>
</dbReference>
<dbReference type="AlphaFoldDB" id="A0A087SMS8"/>
<dbReference type="GO" id="GO:1902977">
    <property type="term" value="P:mitotic DNA replication preinitiation complex assembly"/>
    <property type="evidence" value="ECO:0007669"/>
    <property type="project" value="TreeGrafter"/>
</dbReference>
<keyword evidence="5" id="KW-0131">Cell cycle</keyword>
<dbReference type="Proteomes" id="UP000028924">
    <property type="component" value="Unassembled WGS sequence"/>
</dbReference>
<accession>A0A087SMS8</accession>
<keyword evidence="3" id="KW-0235">DNA replication</keyword>
<dbReference type="STRING" id="3075.A0A087SMS8"/>
<evidence type="ECO:0000256" key="2">
    <source>
        <dbReference type="ARBA" id="ARBA00010727"/>
    </source>
</evidence>
<sequence>MIVTTPDEWVALYNAIKEESSCSEEKHVFIYASAADADSVAALRILERLFKNDMIPHGWLPVSRYKEIEEDFDACYQPDEEAMRTAILINCGAAEDVRSFLNLQNRPNVRVVIVDSHRPICHANNIDSPEDCVAVLLDESEGLDKAEIPPASIDDHELDLDDDPDSGEDVEAGSDEEPDAQRQRLDGGTSGRQARRMEARRERQQREQFREVYYEQGVSYGKPAACMIFDLAALLGQETSHMLWLALVGLTDHMVHSRIHADKYKSYYNLYESHVQNMGHLDVATERPAAEDDGVTVANMAINCRILPQRDFRFGLLWEWSLYESMLYSPYVAARLQTYTEKGKTALELLLAKLGIPLQQAQSPYLLDMKPRYKAALPERLAQHAPAFRMADDGLKRCVNIIDVVHAATALLECGTKNETATPGAADHVDKFWRCYHALSWAHDQGELRKGLELAKRVQKALISDGGGVVQQKLFHNFRHFRIYDLSNHSINNQHLLSHPMALQRMAAFFQDQHFHHTNRRKPVVLIGPADASLRCLAVGYEATGRMQGNKLGHAFAAATEAVKAEAWHDLFDTTVIQISKHDVDRFKSELLRLATDLL</sequence>
<evidence type="ECO:0000256" key="6">
    <source>
        <dbReference type="SAM" id="MobiDB-lite"/>
    </source>
</evidence>
<comment type="similarity">
    <text evidence="2">Belongs to the CDC45 family.</text>
</comment>
<dbReference type="GeneID" id="23617255"/>
<dbReference type="GO" id="GO:0000727">
    <property type="term" value="P:double-strand break repair via break-induced replication"/>
    <property type="evidence" value="ECO:0007669"/>
    <property type="project" value="TreeGrafter"/>
</dbReference>
<evidence type="ECO:0000256" key="4">
    <source>
        <dbReference type="ARBA" id="ARBA00023242"/>
    </source>
</evidence>
<evidence type="ECO:0000313" key="7">
    <source>
        <dbReference type="EMBL" id="KFM27032.1"/>
    </source>
</evidence>
<reference evidence="8" key="4">
    <citation type="submission" date="2018-11" db="EMBL/GenBank/DDBJ databases">
        <title>Characterization of plant carbon substrate utilization by Auxenochlorella protothecoides.</title>
        <authorList>
            <person name="Vogler B.W."/>
            <person name="Starkenburg S.R."/>
            <person name="Sudasinghe N."/>
            <person name="Schambach J.Y."/>
            <person name="Rollin J.A."/>
            <person name="Pattathil S."/>
            <person name="Barry A.N."/>
        </authorList>
    </citation>
    <scope>NUCLEOTIDE SEQUENCE [LARGE SCALE GENOMIC DNA]</scope>
    <source>
        <strain evidence="8">UTEX 25</strain>
    </source>
</reference>